<organism evidence="2 3">
    <name type="scientific">Halobacteriovorax vibrionivorans</name>
    <dbReference type="NCBI Taxonomy" id="2152716"/>
    <lineage>
        <taxon>Bacteria</taxon>
        <taxon>Pseudomonadati</taxon>
        <taxon>Bdellovibrionota</taxon>
        <taxon>Bacteriovoracia</taxon>
        <taxon>Bacteriovoracales</taxon>
        <taxon>Halobacteriovoraceae</taxon>
        <taxon>Halobacteriovorax</taxon>
    </lineage>
</organism>
<feature type="chain" id="PRO_5046996262" description="Outer membrane protein beta-barrel domain-containing protein" evidence="1">
    <location>
        <begin position="18"/>
        <end position="171"/>
    </location>
</feature>
<comment type="caution">
    <text evidence="2">The sequence shown here is derived from an EMBL/GenBank/DDBJ whole genome shotgun (WGS) entry which is preliminary data.</text>
</comment>
<dbReference type="EMBL" id="QDKL01000003">
    <property type="protein sequence ID" value="RZF20799.1"/>
    <property type="molecule type" value="Genomic_DNA"/>
</dbReference>
<accession>A0ABY0IGY9</accession>
<sequence>MKKLIVTLILASLNASALDMTYIFGGITPHIQRPTGANARPLCNELSQGSGVIYNELHSLRINYDYDWSTGLLVGENSYCEPIWGVTQSYNLYRNRYLEFNATVGFYHFDEDGFDFSEGAYFSRIGSFYFVPIAGVEANISLYKSRDFQISFMNLITPVITNHAIGVTFNY</sequence>
<dbReference type="RefSeq" id="WP_115362971.1">
    <property type="nucleotide sequence ID" value="NZ_QDKL01000003.1"/>
</dbReference>
<evidence type="ECO:0008006" key="4">
    <source>
        <dbReference type="Google" id="ProtNLM"/>
    </source>
</evidence>
<dbReference type="Proteomes" id="UP000443582">
    <property type="component" value="Unassembled WGS sequence"/>
</dbReference>
<keyword evidence="3" id="KW-1185">Reference proteome</keyword>
<protein>
    <recommendedName>
        <fullName evidence="4">Outer membrane protein beta-barrel domain-containing protein</fullName>
    </recommendedName>
</protein>
<reference evidence="3" key="1">
    <citation type="journal article" date="2019" name="Int. J. Syst. Evol. Microbiol.">
        <title>Halobacteriovorax valvorus sp. nov., a novel prokaryotic predator isolated from coastal seawater of China.</title>
        <authorList>
            <person name="Chen M.-X."/>
        </authorList>
    </citation>
    <scope>NUCLEOTIDE SEQUENCE [LARGE SCALE GENOMIC DNA]</scope>
    <source>
        <strain evidence="3">BL9</strain>
    </source>
</reference>
<feature type="signal peptide" evidence="1">
    <location>
        <begin position="1"/>
        <end position="17"/>
    </location>
</feature>
<evidence type="ECO:0000256" key="1">
    <source>
        <dbReference type="SAM" id="SignalP"/>
    </source>
</evidence>
<name>A0ABY0IGY9_9BACT</name>
<evidence type="ECO:0000313" key="2">
    <source>
        <dbReference type="EMBL" id="RZF20799.1"/>
    </source>
</evidence>
<proteinExistence type="predicted"/>
<gene>
    <name evidence="2" type="ORF">DAY19_12495</name>
</gene>
<keyword evidence="1" id="KW-0732">Signal</keyword>
<evidence type="ECO:0000313" key="3">
    <source>
        <dbReference type="Proteomes" id="UP000443582"/>
    </source>
</evidence>